<evidence type="ECO:0000313" key="1">
    <source>
        <dbReference type="EnsemblPlants" id="AVESA.00010b.r2.6CG1115760.1.CDS.1"/>
    </source>
</evidence>
<name>A0ACD5Z259_AVESA</name>
<accession>A0ACD5Z259</accession>
<keyword evidence="2" id="KW-1185">Reference proteome</keyword>
<reference evidence="1" key="1">
    <citation type="submission" date="2021-05" db="EMBL/GenBank/DDBJ databases">
        <authorList>
            <person name="Scholz U."/>
            <person name="Mascher M."/>
            <person name="Fiebig A."/>
        </authorList>
    </citation>
    <scope>NUCLEOTIDE SEQUENCE [LARGE SCALE GENOMIC DNA]</scope>
</reference>
<dbReference type="EnsemblPlants" id="AVESA.00010b.r2.6CG1115760.1">
    <property type="protein sequence ID" value="AVESA.00010b.r2.6CG1115760.1.CDS.1"/>
    <property type="gene ID" value="AVESA.00010b.r2.6CG1115760"/>
</dbReference>
<evidence type="ECO:0000313" key="2">
    <source>
        <dbReference type="Proteomes" id="UP001732700"/>
    </source>
</evidence>
<proteinExistence type="predicted"/>
<protein>
    <submittedName>
        <fullName evidence="1">Uncharacterized protein</fullName>
    </submittedName>
</protein>
<dbReference type="Proteomes" id="UP001732700">
    <property type="component" value="Chromosome 6C"/>
</dbReference>
<reference evidence="1" key="2">
    <citation type="submission" date="2025-09" db="UniProtKB">
        <authorList>
            <consortium name="EnsemblPlants"/>
        </authorList>
    </citation>
    <scope>IDENTIFICATION</scope>
</reference>
<organism evidence="1 2">
    <name type="scientific">Avena sativa</name>
    <name type="common">Oat</name>
    <dbReference type="NCBI Taxonomy" id="4498"/>
    <lineage>
        <taxon>Eukaryota</taxon>
        <taxon>Viridiplantae</taxon>
        <taxon>Streptophyta</taxon>
        <taxon>Embryophyta</taxon>
        <taxon>Tracheophyta</taxon>
        <taxon>Spermatophyta</taxon>
        <taxon>Magnoliopsida</taxon>
        <taxon>Liliopsida</taxon>
        <taxon>Poales</taxon>
        <taxon>Poaceae</taxon>
        <taxon>BOP clade</taxon>
        <taxon>Pooideae</taxon>
        <taxon>Poodae</taxon>
        <taxon>Poeae</taxon>
        <taxon>Poeae Chloroplast Group 1 (Aveneae type)</taxon>
        <taxon>Aveninae</taxon>
        <taxon>Avena</taxon>
    </lineage>
</organism>
<sequence>MCHGLCSTSSTSSVSHIWADLLDCLIHQIIARLGSFHDFLAFTGTGRPWRVAASSFASVYTFTFPPLHLKIDFRSTCQRGNNDTFSLLHNCKWLLGDHSKREISHRCSAPRNSPNCLLFLGCSYGYLIYSYGEHCLLADVYTGNKVNPPKIEFCSNLEIYFGILTAPLSSPNSCLLLCSKTSMFQWQFGANSWSEHPLGLGQERILQILLFKGQILAMDFSQRLHIIRLSPQFSMEKVEDFGTKGMTVSRYDNKPWLVVCGDTLLMVVLSPTHDELYDRFFGTFQVFRLDFSVKPAKRVKLEKLENCALFVGIDRRTPTFSCMSPERWGGKSNTIYVSSTLEGSDEQWTPVELGQTVPSATIPGHSVYGLSGYGHCTQLESLWVLPSLVYGTGQ</sequence>